<keyword evidence="4" id="KW-1185">Reference proteome</keyword>
<feature type="transmembrane region" description="Helical" evidence="1">
    <location>
        <begin position="158"/>
        <end position="175"/>
    </location>
</feature>
<keyword evidence="3" id="KW-0808">Transferase</keyword>
<reference evidence="3 4" key="1">
    <citation type="submission" date="2012-06" db="EMBL/GenBank/DDBJ databases">
        <title>Finished chromosome of genome of Cylindrospermum stagnale PCC 7417.</title>
        <authorList>
            <consortium name="US DOE Joint Genome Institute"/>
            <person name="Gugger M."/>
            <person name="Coursin T."/>
            <person name="Rippka R."/>
            <person name="Tandeau De Marsac N."/>
            <person name="Huntemann M."/>
            <person name="Wei C.-L."/>
            <person name="Han J."/>
            <person name="Detter J.C."/>
            <person name="Han C."/>
            <person name="Tapia R."/>
            <person name="Chen A."/>
            <person name="Kyrpides N."/>
            <person name="Mavromatis K."/>
            <person name="Markowitz V."/>
            <person name="Szeto E."/>
            <person name="Ivanova N."/>
            <person name="Pagani I."/>
            <person name="Pati A."/>
            <person name="Goodwin L."/>
            <person name="Nordberg H.P."/>
            <person name="Cantor M.N."/>
            <person name="Hua S.X."/>
            <person name="Woyke T."/>
            <person name="Kerfeld C.A."/>
        </authorList>
    </citation>
    <scope>NUCLEOTIDE SEQUENCE [LARGE SCALE GENOMIC DNA]</scope>
    <source>
        <strain evidence="3 4">PCC 7417</strain>
    </source>
</reference>
<feature type="transmembrane region" description="Helical" evidence="1">
    <location>
        <begin position="219"/>
        <end position="240"/>
    </location>
</feature>
<keyword evidence="1" id="KW-0472">Membrane</keyword>
<evidence type="ECO:0000313" key="3">
    <source>
        <dbReference type="EMBL" id="AFZ27651.1"/>
    </source>
</evidence>
<dbReference type="AlphaFoldDB" id="K9X6F2"/>
<dbReference type="EMBL" id="CP003642">
    <property type="protein sequence ID" value="AFZ27651.1"/>
    <property type="molecule type" value="Genomic_DNA"/>
</dbReference>
<keyword evidence="3" id="KW-0012">Acyltransferase</keyword>
<dbReference type="eggNOG" id="COG1835">
    <property type="taxonomic scope" value="Bacteria"/>
</dbReference>
<dbReference type="Pfam" id="PF01757">
    <property type="entry name" value="Acyl_transf_3"/>
    <property type="match status" value="1"/>
</dbReference>
<feature type="transmembrane region" description="Helical" evidence="1">
    <location>
        <begin position="81"/>
        <end position="103"/>
    </location>
</feature>
<proteinExistence type="predicted"/>
<organism evidence="3 4">
    <name type="scientific">Cylindrospermum stagnale PCC 7417</name>
    <dbReference type="NCBI Taxonomy" id="56107"/>
    <lineage>
        <taxon>Bacteria</taxon>
        <taxon>Bacillati</taxon>
        <taxon>Cyanobacteriota</taxon>
        <taxon>Cyanophyceae</taxon>
        <taxon>Nostocales</taxon>
        <taxon>Nostocaceae</taxon>
        <taxon>Cylindrospermum</taxon>
    </lineage>
</organism>
<accession>K9X6F2</accession>
<dbReference type="KEGG" id="csg:Cylst_5651"/>
<feature type="transmembrane region" description="Helical" evidence="1">
    <location>
        <begin position="19"/>
        <end position="35"/>
    </location>
</feature>
<evidence type="ECO:0000313" key="4">
    <source>
        <dbReference type="Proteomes" id="UP000010475"/>
    </source>
</evidence>
<sequence length="375" mass="43959">MKHPLEQTQSAKRDIRFDILKTISILCIILAHVIPEDKILFHLRNFDVPLMVITSGTLFYYSNNNREYSLFLYLQRRIPRLIAPVWFFLSFYFILTYLIFSLLNKNYPFSLQEIINGFILLNGTADGTGYVWIIRVFMIMAIISTSILNLYRACQGKRLFLILLLVSYLCYEVTFKLVENIKLENKLALSFINSYFLYLIPYGCLFGLGITLPKMSRKLIASIAGIFSIVFSLLAIYYYYKQGVMLFPQNFKYPPRLYYLSYGIFMSMLAFLVVDKLCVNYNLSEDRNFVMKTIVFISSSTLWIYLWHILFLFYWKKLVSGFLPTITNNFVISFMVISCVSITVTYVQKKSFLKIINNTQFGQNNSEILTTLFLK</sequence>
<gene>
    <name evidence="3" type="ORF">Cylst_5651</name>
</gene>
<evidence type="ECO:0000259" key="2">
    <source>
        <dbReference type="Pfam" id="PF01757"/>
    </source>
</evidence>
<feature type="transmembrane region" description="Helical" evidence="1">
    <location>
        <begin position="41"/>
        <end position="61"/>
    </location>
</feature>
<dbReference type="InterPro" id="IPR002656">
    <property type="entry name" value="Acyl_transf_3_dom"/>
</dbReference>
<keyword evidence="1" id="KW-0812">Transmembrane</keyword>
<dbReference type="HOGENOM" id="CLU_069577_0_0_3"/>
<protein>
    <submittedName>
        <fullName evidence="3">Acyltransferase family protein</fullName>
    </submittedName>
</protein>
<feature type="transmembrane region" description="Helical" evidence="1">
    <location>
        <begin position="130"/>
        <end position="151"/>
    </location>
</feature>
<keyword evidence="1" id="KW-1133">Transmembrane helix</keyword>
<dbReference type="OrthoDB" id="9816048at2"/>
<dbReference type="RefSeq" id="WP_015210885.1">
    <property type="nucleotide sequence ID" value="NC_019757.1"/>
</dbReference>
<feature type="transmembrane region" description="Helical" evidence="1">
    <location>
        <begin position="260"/>
        <end position="281"/>
    </location>
</feature>
<feature type="transmembrane region" description="Helical" evidence="1">
    <location>
        <begin position="195"/>
        <end position="212"/>
    </location>
</feature>
<name>K9X6F2_9NOST</name>
<evidence type="ECO:0000256" key="1">
    <source>
        <dbReference type="SAM" id="Phobius"/>
    </source>
</evidence>
<feature type="domain" description="Acyltransferase 3" evidence="2">
    <location>
        <begin position="16"/>
        <end position="346"/>
    </location>
</feature>
<dbReference type="GO" id="GO:0016747">
    <property type="term" value="F:acyltransferase activity, transferring groups other than amino-acyl groups"/>
    <property type="evidence" value="ECO:0007669"/>
    <property type="project" value="InterPro"/>
</dbReference>
<dbReference type="PATRIC" id="fig|56107.3.peg.6216"/>
<feature type="transmembrane region" description="Helical" evidence="1">
    <location>
        <begin position="293"/>
        <end position="314"/>
    </location>
</feature>
<feature type="transmembrane region" description="Helical" evidence="1">
    <location>
        <begin position="326"/>
        <end position="347"/>
    </location>
</feature>
<dbReference type="Proteomes" id="UP000010475">
    <property type="component" value="Chromosome"/>
</dbReference>